<gene>
    <name evidence="6" type="ORF">PSON_ATCC_30995.1.T1650073</name>
</gene>
<accession>A0A8S1RD15</accession>
<organism evidence="6 7">
    <name type="scientific">Paramecium sonneborni</name>
    <dbReference type="NCBI Taxonomy" id="65129"/>
    <lineage>
        <taxon>Eukaryota</taxon>
        <taxon>Sar</taxon>
        <taxon>Alveolata</taxon>
        <taxon>Ciliophora</taxon>
        <taxon>Intramacronucleata</taxon>
        <taxon>Oligohymenophorea</taxon>
        <taxon>Peniculida</taxon>
        <taxon>Parameciidae</taxon>
        <taxon>Paramecium</taxon>
    </lineage>
</organism>
<sequence length="432" mass="50615">MIRERQFEVIKTFQVNQHLFCSICREVFYHPIRATCGHTFCGTCLVRWIQMKKSCPLCRHRLERNYQFDKDILATNLVDDIEVKCLRCQLWEGTMAQFKQHKKSQCTYISMNNQIYQDVIEIGDDDVQFTDAGLAEENDTLAQQQILENIGQTNLSQIQQIQIQDQQQQPQLNQNIITNLIDSPLQTNINNNQLPDQFNKQNNNHQIDAHNLQTNVDNIDNNQITIQNDKDNQVNLLFVQEILNNLNNTLNQDELNTTQKNQFNTQYQQVINQLPDSNLEEIQEKQLEVPNQSLVLENNLDQNQSNIINNNEAILQQAQVEKVGDNLQNPIQTDIQVEDRNQINQCLEQSKINQPDVEIIDPPIKLFNNKDLKQIKFTNKFKINILKNNVKIGEPMMEQINNNLFFEFVNHMKKEMVKKLSDIQYYNNFLLG</sequence>
<reference evidence="6" key="1">
    <citation type="submission" date="2021-01" db="EMBL/GenBank/DDBJ databases">
        <authorList>
            <consortium name="Genoscope - CEA"/>
            <person name="William W."/>
        </authorList>
    </citation>
    <scope>NUCLEOTIDE SEQUENCE</scope>
</reference>
<keyword evidence="2 4" id="KW-0863">Zinc-finger</keyword>
<keyword evidence="1" id="KW-0479">Metal-binding</keyword>
<dbReference type="InterPro" id="IPR001841">
    <property type="entry name" value="Znf_RING"/>
</dbReference>
<feature type="domain" description="RING-type" evidence="5">
    <location>
        <begin position="21"/>
        <end position="59"/>
    </location>
</feature>
<comment type="caution">
    <text evidence="6">The sequence shown here is derived from an EMBL/GenBank/DDBJ whole genome shotgun (WGS) entry which is preliminary data.</text>
</comment>
<evidence type="ECO:0000256" key="4">
    <source>
        <dbReference type="PROSITE-ProRule" id="PRU00175"/>
    </source>
</evidence>
<name>A0A8S1RD15_9CILI</name>
<dbReference type="GO" id="GO:0008270">
    <property type="term" value="F:zinc ion binding"/>
    <property type="evidence" value="ECO:0007669"/>
    <property type="project" value="UniProtKB-KW"/>
</dbReference>
<dbReference type="Pfam" id="PF13923">
    <property type="entry name" value="zf-C3HC4_2"/>
    <property type="match status" value="1"/>
</dbReference>
<evidence type="ECO:0000256" key="2">
    <source>
        <dbReference type="ARBA" id="ARBA00022771"/>
    </source>
</evidence>
<dbReference type="GO" id="GO:0006511">
    <property type="term" value="P:ubiquitin-dependent protein catabolic process"/>
    <property type="evidence" value="ECO:0007669"/>
    <property type="project" value="TreeGrafter"/>
</dbReference>
<dbReference type="AlphaFoldDB" id="A0A8S1RD15"/>
<dbReference type="EMBL" id="CAJJDN010000165">
    <property type="protein sequence ID" value="CAD8126181.1"/>
    <property type="molecule type" value="Genomic_DNA"/>
</dbReference>
<dbReference type="PANTHER" id="PTHR46016:SF1">
    <property type="entry name" value="RING-TYPE DOMAIN-CONTAINING PROTEIN"/>
    <property type="match status" value="1"/>
</dbReference>
<dbReference type="PANTHER" id="PTHR46016">
    <property type="entry name" value="ZINC FINGER, RING/FYVE/PHD-TYPE"/>
    <property type="match status" value="1"/>
</dbReference>
<keyword evidence="3" id="KW-0862">Zinc</keyword>
<dbReference type="SMART" id="SM00184">
    <property type="entry name" value="RING"/>
    <property type="match status" value="1"/>
</dbReference>
<dbReference type="OrthoDB" id="8062037at2759"/>
<dbReference type="InterPro" id="IPR017907">
    <property type="entry name" value="Znf_RING_CS"/>
</dbReference>
<evidence type="ECO:0000313" key="6">
    <source>
        <dbReference type="EMBL" id="CAD8126181.1"/>
    </source>
</evidence>
<dbReference type="Proteomes" id="UP000692954">
    <property type="component" value="Unassembled WGS sequence"/>
</dbReference>
<evidence type="ECO:0000313" key="7">
    <source>
        <dbReference type="Proteomes" id="UP000692954"/>
    </source>
</evidence>
<evidence type="ECO:0000256" key="1">
    <source>
        <dbReference type="ARBA" id="ARBA00022723"/>
    </source>
</evidence>
<dbReference type="GO" id="GO:0061630">
    <property type="term" value="F:ubiquitin protein ligase activity"/>
    <property type="evidence" value="ECO:0007669"/>
    <property type="project" value="TreeGrafter"/>
</dbReference>
<dbReference type="GO" id="GO:0000209">
    <property type="term" value="P:protein polyubiquitination"/>
    <property type="evidence" value="ECO:0007669"/>
    <property type="project" value="TreeGrafter"/>
</dbReference>
<dbReference type="PROSITE" id="PS00518">
    <property type="entry name" value="ZF_RING_1"/>
    <property type="match status" value="1"/>
</dbReference>
<proteinExistence type="predicted"/>
<keyword evidence="7" id="KW-1185">Reference proteome</keyword>
<dbReference type="InterPro" id="IPR051438">
    <property type="entry name" value="RNF_E3_ubiq-protein_ligase"/>
</dbReference>
<evidence type="ECO:0000259" key="5">
    <source>
        <dbReference type="PROSITE" id="PS50089"/>
    </source>
</evidence>
<protein>
    <recommendedName>
        <fullName evidence="5">RING-type domain-containing protein</fullName>
    </recommendedName>
</protein>
<dbReference type="PROSITE" id="PS50089">
    <property type="entry name" value="ZF_RING_2"/>
    <property type="match status" value="1"/>
</dbReference>
<evidence type="ECO:0000256" key="3">
    <source>
        <dbReference type="ARBA" id="ARBA00022833"/>
    </source>
</evidence>